<dbReference type="InterPro" id="IPR012675">
    <property type="entry name" value="Beta-grasp_dom_sf"/>
</dbReference>
<keyword evidence="2" id="KW-1185">Reference proteome</keyword>
<dbReference type="PANTHER" id="PTHR34472:SF1">
    <property type="entry name" value="SULFUR CARRIER PROTEIN THIS"/>
    <property type="match status" value="1"/>
</dbReference>
<reference evidence="1 2" key="1">
    <citation type="journal article" date="2012" name="Stand. Genomic Sci.">
        <title>Complete genome sequencing and analysis of Saprospira grandis str. Lewin, a predatory marine bacterium.</title>
        <authorList>
            <person name="Saw J.H."/>
            <person name="Yuryev A."/>
            <person name="Kanbe M."/>
            <person name="Hou S."/>
            <person name="Young A.G."/>
            <person name="Aizawa S."/>
            <person name="Alam M."/>
        </authorList>
    </citation>
    <scope>NUCLEOTIDE SEQUENCE [LARGE SCALE GENOMIC DNA]</scope>
    <source>
        <strain evidence="1 2">Lewin</strain>
    </source>
</reference>
<dbReference type="InterPro" id="IPR010035">
    <property type="entry name" value="Thi_S"/>
</dbReference>
<dbReference type="SUPFAM" id="SSF54285">
    <property type="entry name" value="MoaD/ThiS"/>
    <property type="match status" value="1"/>
</dbReference>
<dbReference type="InterPro" id="IPR016155">
    <property type="entry name" value="Mopterin_synth/thiamin_S_b"/>
</dbReference>
<dbReference type="Gene3D" id="3.10.20.30">
    <property type="match status" value="1"/>
</dbReference>
<dbReference type="KEGG" id="sgn:SGRA_1449"/>
<evidence type="ECO:0000313" key="1">
    <source>
        <dbReference type="EMBL" id="AFC24184.1"/>
    </source>
</evidence>
<accession>H6L7W3</accession>
<dbReference type="CDD" id="cd00565">
    <property type="entry name" value="Ubl_ThiS"/>
    <property type="match status" value="1"/>
</dbReference>
<dbReference type="Proteomes" id="UP000007519">
    <property type="component" value="Chromosome"/>
</dbReference>
<dbReference type="HOGENOM" id="CLU_174611_2_1_10"/>
<protein>
    <submittedName>
        <fullName evidence="1">Thiamine biosynthesis protein ThiS</fullName>
    </submittedName>
</protein>
<dbReference type="AlphaFoldDB" id="H6L7W3"/>
<dbReference type="NCBIfam" id="TIGR01683">
    <property type="entry name" value="thiS"/>
    <property type="match status" value="1"/>
</dbReference>
<dbReference type="InterPro" id="IPR003749">
    <property type="entry name" value="ThiS/MoaD-like"/>
</dbReference>
<dbReference type="STRING" id="984262.SGRA_1449"/>
<organism evidence="1 2">
    <name type="scientific">Saprospira grandis (strain Lewin)</name>
    <dbReference type="NCBI Taxonomy" id="984262"/>
    <lineage>
        <taxon>Bacteria</taxon>
        <taxon>Pseudomonadati</taxon>
        <taxon>Bacteroidota</taxon>
        <taxon>Saprospiria</taxon>
        <taxon>Saprospirales</taxon>
        <taxon>Saprospiraceae</taxon>
        <taxon>Saprospira</taxon>
    </lineage>
</organism>
<dbReference type="Pfam" id="PF02597">
    <property type="entry name" value="ThiS"/>
    <property type="match status" value="1"/>
</dbReference>
<sequence length="90" mass="9971">MLQDSHTYAIKEPPKLLSSMPNAIQIFLNGQAMSCPQNYSLFQLLQQLKKENEGGLALALNQEVIPKALWANTFLKNQDQVLLITATQGG</sequence>
<proteinExistence type="predicted"/>
<dbReference type="eggNOG" id="COG2104">
    <property type="taxonomic scope" value="Bacteria"/>
</dbReference>
<name>H6L7W3_SAPGL</name>
<evidence type="ECO:0000313" key="2">
    <source>
        <dbReference type="Proteomes" id="UP000007519"/>
    </source>
</evidence>
<dbReference type="EMBL" id="CP002831">
    <property type="protein sequence ID" value="AFC24184.1"/>
    <property type="molecule type" value="Genomic_DNA"/>
</dbReference>
<dbReference type="PANTHER" id="PTHR34472">
    <property type="entry name" value="SULFUR CARRIER PROTEIN THIS"/>
    <property type="match status" value="1"/>
</dbReference>
<gene>
    <name evidence="1" type="ordered locus">SGRA_1449</name>
</gene>